<evidence type="ECO:0000259" key="2">
    <source>
        <dbReference type="PROSITE" id="PS50011"/>
    </source>
</evidence>
<dbReference type="InterPro" id="IPR011009">
    <property type="entry name" value="Kinase-like_dom_sf"/>
</dbReference>
<keyword evidence="1" id="KW-0472">Membrane</keyword>
<dbReference type="PANTHER" id="PTHR48011:SF4">
    <property type="entry name" value="MITOGEN-ACTIVATED PROTEIN KINASE KINASE KINASE 19"/>
    <property type="match status" value="1"/>
</dbReference>
<name>A0A7G2C7I3_9TRYP</name>
<evidence type="ECO:0000313" key="3">
    <source>
        <dbReference type="EMBL" id="CAD2213942.1"/>
    </source>
</evidence>
<dbReference type="VEuPathDB" id="TriTrypDB:ADEAN_000138600"/>
<dbReference type="PANTHER" id="PTHR48011">
    <property type="entry name" value="CCR4-NOT TRANSCRIPTIONAL COMPLEX SUBUNIT CAF120-RELATED"/>
    <property type="match status" value="1"/>
</dbReference>
<dbReference type="AlphaFoldDB" id="A0A7G2C7I3"/>
<dbReference type="GO" id="GO:0004672">
    <property type="term" value="F:protein kinase activity"/>
    <property type="evidence" value="ECO:0007669"/>
    <property type="project" value="InterPro"/>
</dbReference>
<dbReference type="Proteomes" id="UP000515908">
    <property type="component" value="Chromosome 02"/>
</dbReference>
<gene>
    <name evidence="3" type="ORF">ADEAN_000138600</name>
</gene>
<accession>A0A7G2C7I3</accession>
<evidence type="ECO:0000256" key="1">
    <source>
        <dbReference type="SAM" id="Phobius"/>
    </source>
</evidence>
<keyword evidence="1" id="KW-1133">Transmembrane helix</keyword>
<feature type="domain" description="Protein kinase" evidence="2">
    <location>
        <begin position="640"/>
        <end position="951"/>
    </location>
</feature>
<keyword evidence="1" id="KW-0812">Transmembrane</keyword>
<organism evidence="3 4">
    <name type="scientific">Angomonas deanei</name>
    <dbReference type="NCBI Taxonomy" id="59799"/>
    <lineage>
        <taxon>Eukaryota</taxon>
        <taxon>Discoba</taxon>
        <taxon>Euglenozoa</taxon>
        <taxon>Kinetoplastea</taxon>
        <taxon>Metakinetoplastina</taxon>
        <taxon>Trypanosomatida</taxon>
        <taxon>Trypanosomatidae</taxon>
        <taxon>Strigomonadinae</taxon>
        <taxon>Angomonas</taxon>
    </lineage>
</organism>
<dbReference type="EMBL" id="LR877146">
    <property type="protein sequence ID" value="CAD2213942.1"/>
    <property type="molecule type" value="Genomic_DNA"/>
</dbReference>
<proteinExistence type="predicted"/>
<keyword evidence="3" id="KW-0808">Transferase</keyword>
<keyword evidence="4" id="KW-1185">Reference proteome</keyword>
<dbReference type="SUPFAM" id="SSF56112">
    <property type="entry name" value="Protein kinase-like (PK-like)"/>
    <property type="match status" value="1"/>
</dbReference>
<protein>
    <submittedName>
        <fullName evidence="3">Protein kinase domain/Protein tyrosine kinase, putative</fullName>
    </submittedName>
</protein>
<feature type="transmembrane region" description="Helical" evidence="1">
    <location>
        <begin position="119"/>
        <end position="141"/>
    </location>
</feature>
<dbReference type="InterPro" id="IPR052751">
    <property type="entry name" value="Plant_MAPKKK"/>
</dbReference>
<sequence>MLISKDSITSPDPIVTVNNWDQSVSNSTANIENIVEVYAKYLHISEISDDLMKAALKHVNLQLLQDPNNTQIYNATFTYRANNAMVSWYRFVSPQSGYETIVVHVTECYSTTGQYYVKFGCMIGGAALAFLVVVGCLILLFECLFVRPIRNITHAINKSTAWRQGRTKRMRVSRFVLREIFDLRRVFNGAMGRVGDLEQFLPQAQRVKWFRGDSSQDTVSWVSSYYDSATTSLQPVFTSVVYVTTSIKKVRVNEERQVGDLDHNPMGLVSRSVQRVPTQPQLDRFFRVLFSAAEQNHGVALCISPDECVFQFGASVAGGAAKAKENQKKGAIDAARFALAVSRRLRKSDVGLCARLLVDSCMYTQGTLAVTSSTNLFVSSGRSVMHDIREVVDRFSPWVVLVTEETRPLVDDVVQLWPSEYVSVHRTKFGEPYVVTLYEAHGKLPLSALWCEVCSRSSAAFGLMQMGYYHLAQDELWKVKYVMDDYLEMQALSEDHTTNSSRTNGGVPAAFLERIEFFCTVCAQKYMTCDQTPFILRPLSLRYRYLLHQVFDPPATHVAALPDDASLLQFPLLSITECPAPSDAETVVPKNLEQYEFRCVQRIHWTDQVVFASRPADSIKGDFLKLRLSRVPSEDRSLPLYRQEYAVISSTGETFRLVLGPLRYPAKDMLYYLKEHKDLQDPTRAVDEEERALRLVAPEGSYVARVNRNDLPPVPSWWPGVEQEARALFPLRMESSHFLHVYEVFCSFHGGCSVVTDEYAGGSLRDVTEVYGATPASVALQYTESILTGLVDLHERFGRPHGFLEPRNVLVGVSGQCVMKGHFTDYRRARELLFLQDTYYLSPEVARGEAPTTASDMFSLGLMLQEMLTGVAPWAWSPLEMRTDHELQSLLAAPGAVFCDYVQRGIVVVAPVTTEVDAHLKNVMDHCLVTDPDQRWTAEQCLSALAGHNMSTSAV</sequence>
<dbReference type="SMART" id="SM00220">
    <property type="entry name" value="S_TKc"/>
    <property type="match status" value="1"/>
</dbReference>
<dbReference type="PROSITE" id="PS50011">
    <property type="entry name" value="PROTEIN_KINASE_DOM"/>
    <property type="match status" value="1"/>
</dbReference>
<evidence type="ECO:0000313" key="4">
    <source>
        <dbReference type="Proteomes" id="UP000515908"/>
    </source>
</evidence>
<dbReference type="GO" id="GO:0005524">
    <property type="term" value="F:ATP binding"/>
    <property type="evidence" value="ECO:0007669"/>
    <property type="project" value="InterPro"/>
</dbReference>
<dbReference type="Gene3D" id="1.10.510.10">
    <property type="entry name" value="Transferase(Phosphotransferase) domain 1"/>
    <property type="match status" value="1"/>
</dbReference>
<dbReference type="InterPro" id="IPR000719">
    <property type="entry name" value="Prot_kinase_dom"/>
</dbReference>
<dbReference type="Pfam" id="PF00069">
    <property type="entry name" value="Pkinase"/>
    <property type="match status" value="1"/>
</dbReference>
<dbReference type="GO" id="GO:0007165">
    <property type="term" value="P:signal transduction"/>
    <property type="evidence" value="ECO:0007669"/>
    <property type="project" value="TreeGrafter"/>
</dbReference>
<keyword evidence="3" id="KW-0418">Kinase</keyword>
<reference evidence="3 4" key="1">
    <citation type="submission" date="2020-08" db="EMBL/GenBank/DDBJ databases">
        <authorList>
            <person name="Newling K."/>
            <person name="Davey J."/>
            <person name="Forrester S."/>
        </authorList>
    </citation>
    <scope>NUCLEOTIDE SEQUENCE [LARGE SCALE GENOMIC DNA]</scope>
    <source>
        <strain evidence="4">Crithidia deanei Carvalho (ATCC PRA-265)</strain>
    </source>
</reference>